<sequence>MTVKTASRIDKLVALLAVVALAAHRQKLPADLWAWVDTNAGWIILSLLLLTGIFSLSPLASRAESRVANRRTSVQRLLFSSLGHMLDRLVSTDPKFKHDDLGMHIWKVKRHRWKFWEQKLERVGTYRLGGRINLRDFRPAKGEGVAGLCWKFNREFAVNVEDLRQKISSKAAFEKYKLQHGADAVMNLTWDGFNEVKHRGAIAASPIRTKSGKFRGCISIDTSGNYSDFNQSGVQSELNELAESLSAHPFEEM</sequence>
<evidence type="ECO:0000313" key="3">
    <source>
        <dbReference type="Proteomes" id="UP000273159"/>
    </source>
</evidence>
<reference evidence="2 3" key="1">
    <citation type="submission" date="2018-10" db="EMBL/GenBank/DDBJ databases">
        <title>Genome-guide identification and characterization of bacteria that degrade polycyclic aromatic hydrocarbons and resist hexavalent chromium simultaneously.</title>
        <authorList>
            <person name="Feng H."/>
        </authorList>
    </citation>
    <scope>NUCLEOTIDE SEQUENCE [LARGE SCALE GENOMIC DNA]</scope>
    <source>
        <strain evidence="2 3">J015</strain>
    </source>
</reference>
<dbReference type="EMBL" id="RBNH01000003">
    <property type="protein sequence ID" value="RKO26114.1"/>
    <property type="molecule type" value="Genomic_DNA"/>
</dbReference>
<dbReference type="RefSeq" id="WP_120691772.1">
    <property type="nucleotide sequence ID" value="NZ_RBNH01000003.1"/>
</dbReference>
<dbReference type="AlphaFoldDB" id="A0A3B0FMH1"/>
<comment type="caution">
    <text evidence="2">The sequence shown here is derived from an EMBL/GenBank/DDBJ whole genome shotgun (WGS) entry which is preliminary data.</text>
</comment>
<evidence type="ECO:0000313" key="2">
    <source>
        <dbReference type="EMBL" id="RKO26114.1"/>
    </source>
</evidence>
<keyword evidence="1" id="KW-0812">Transmembrane</keyword>
<accession>A0A3B0FMH1</accession>
<dbReference type="Proteomes" id="UP000273159">
    <property type="component" value="Unassembled WGS sequence"/>
</dbReference>
<evidence type="ECO:0000256" key="1">
    <source>
        <dbReference type="SAM" id="Phobius"/>
    </source>
</evidence>
<proteinExistence type="predicted"/>
<protein>
    <submittedName>
        <fullName evidence="2">Uncharacterized protein</fullName>
    </submittedName>
</protein>
<organism evidence="2 3">
    <name type="scientific">Pseudarthrobacter phenanthrenivorans</name>
    <name type="common">Arthrobacter phenanthrenivorans</name>
    <dbReference type="NCBI Taxonomy" id="361575"/>
    <lineage>
        <taxon>Bacteria</taxon>
        <taxon>Bacillati</taxon>
        <taxon>Actinomycetota</taxon>
        <taxon>Actinomycetes</taxon>
        <taxon>Micrococcales</taxon>
        <taxon>Micrococcaceae</taxon>
        <taxon>Pseudarthrobacter</taxon>
    </lineage>
</organism>
<reference evidence="3" key="2">
    <citation type="submission" date="2018-10" db="EMBL/GenBank/DDBJ databases">
        <authorList>
            <person name="Wang Y."/>
            <person name="Wang J."/>
            <person name="Yang X."/>
            <person name="Wang Z."/>
            <person name="Huang Y."/>
        </authorList>
    </citation>
    <scope>NUCLEOTIDE SEQUENCE [LARGE SCALE GENOMIC DNA]</scope>
    <source>
        <strain evidence="3">J015</strain>
    </source>
</reference>
<feature type="transmembrane region" description="Helical" evidence="1">
    <location>
        <begin position="41"/>
        <end position="61"/>
    </location>
</feature>
<name>A0A3B0FMH1_PSEPS</name>
<keyword evidence="1" id="KW-0472">Membrane</keyword>
<gene>
    <name evidence="2" type="ORF">D7Z96_05035</name>
</gene>
<keyword evidence="1" id="KW-1133">Transmembrane helix</keyword>